<evidence type="ECO:0000313" key="3">
    <source>
        <dbReference type="Proteomes" id="UP000673691"/>
    </source>
</evidence>
<dbReference type="AlphaFoldDB" id="A0A8H8DGA8"/>
<gene>
    <name evidence="2" type="ORF">BJ554DRAFT_2620</name>
</gene>
<reference evidence="2 3" key="1">
    <citation type="journal article" name="Sci. Rep.">
        <title>Genome-scale phylogenetic analyses confirm Olpidium as the closest living zoosporic fungus to the non-flagellated, terrestrial fungi.</title>
        <authorList>
            <person name="Chang Y."/>
            <person name="Rochon D."/>
            <person name="Sekimoto S."/>
            <person name="Wang Y."/>
            <person name="Chovatia M."/>
            <person name="Sandor L."/>
            <person name="Salamov A."/>
            <person name="Grigoriev I.V."/>
            <person name="Stajich J.E."/>
            <person name="Spatafora J.W."/>
        </authorList>
    </citation>
    <scope>NUCLEOTIDE SEQUENCE [LARGE SCALE GENOMIC DNA]</scope>
    <source>
        <strain evidence="2">S191</strain>
    </source>
</reference>
<feature type="region of interest" description="Disordered" evidence="1">
    <location>
        <begin position="109"/>
        <end position="166"/>
    </location>
</feature>
<dbReference type="Proteomes" id="UP000673691">
    <property type="component" value="Unassembled WGS sequence"/>
</dbReference>
<keyword evidence="3" id="KW-1185">Reference proteome</keyword>
<proteinExistence type="predicted"/>
<protein>
    <submittedName>
        <fullName evidence="2">Uncharacterized protein</fullName>
    </submittedName>
</protein>
<sequence>MTREKGTLTVTVVQDARALRRFHEHAKGIPKTDLMGFGDADPFIVFTVTPGLPVGDLPKLAVDAKNDKVQRTQAVRVRARVMGRPVIPEALCWPTTGLRCSPADCAQKKKGTVDQPVRRRPREQRRAPGNRCPAPQLHELRKGVDLGRVGRVQGWQSQRSEGPPVG</sequence>
<accession>A0A8H8DGA8</accession>
<evidence type="ECO:0000256" key="1">
    <source>
        <dbReference type="SAM" id="MobiDB-lite"/>
    </source>
</evidence>
<evidence type="ECO:0000313" key="2">
    <source>
        <dbReference type="EMBL" id="KAG5457385.1"/>
    </source>
</evidence>
<comment type="caution">
    <text evidence="2">The sequence shown here is derived from an EMBL/GenBank/DDBJ whole genome shotgun (WGS) entry which is preliminary data.</text>
</comment>
<dbReference type="EMBL" id="JAEFCI010010168">
    <property type="protein sequence ID" value="KAG5457385.1"/>
    <property type="molecule type" value="Genomic_DNA"/>
</dbReference>
<name>A0A8H8DGA8_9FUNG</name>
<organism evidence="2 3">
    <name type="scientific">Olpidium bornovanus</name>
    <dbReference type="NCBI Taxonomy" id="278681"/>
    <lineage>
        <taxon>Eukaryota</taxon>
        <taxon>Fungi</taxon>
        <taxon>Fungi incertae sedis</taxon>
        <taxon>Olpidiomycota</taxon>
        <taxon>Olpidiomycotina</taxon>
        <taxon>Olpidiomycetes</taxon>
        <taxon>Olpidiales</taxon>
        <taxon>Olpidiaceae</taxon>
        <taxon>Olpidium</taxon>
    </lineage>
</organism>